<sequence length="264" mass="31361">MKIYPSNQTLEFWSQNYFTDFDLFFVNNIPFKNEHASITSKDSFKESSSFDIKTNNLYEFWNLNDYNYVIQSTKGWFEQLECEIQEYIIKEQCRVNNPLFFKTNLITLNSWYQLSKPFKVQFFNDRIEEYQDNVVPLHLKVTLPDYLNSIVNTFPLHQGSNCLSTVLYAITEDLDILDQWIKEDSFLNTLNILGYTKSSEPSKKGDIIVYSNNKSIIHASYQVEDELFINKNGQTIFNPYKLITIADLEKNWGMYNKHVYRQQH</sequence>
<dbReference type="Proteomes" id="UP000681586">
    <property type="component" value="Unassembled WGS sequence"/>
</dbReference>
<keyword evidence="2" id="KW-1185">Reference proteome</keyword>
<dbReference type="RefSeq" id="WP_119634102.1">
    <property type="nucleotide sequence ID" value="NZ_JAEPSA010000013.1"/>
</dbReference>
<name>A0ABS5MNJ4_9STAP</name>
<dbReference type="EMBL" id="JAGXBM010000010">
    <property type="protein sequence ID" value="MBS3697437.1"/>
    <property type="molecule type" value="Genomic_DNA"/>
</dbReference>
<evidence type="ECO:0008006" key="3">
    <source>
        <dbReference type="Google" id="ProtNLM"/>
    </source>
</evidence>
<organism evidence="1 2">
    <name type="scientific">Mammaliicoccus fleurettii</name>
    <dbReference type="NCBI Taxonomy" id="150056"/>
    <lineage>
        <taxon>Bacteria</taxon>
        <taxon>Bacillati</taxon>
        <taxon>Bacillota</taxon>
        <taxon>Bacilli</taxon>
        <taxon>Bacillales</taxon>
        <taxon>Staphylococcaceae</taxon>
        <taxon>Mammaliicoccus</taxon>
    </lineage>
</organism>
<accession>A0ABS5MNJ4</accession>
<reference evidence="1 2" key="1">
    <citation type="submission" date="2021-05" db="EMBL/GenBank/DDBJ databases">
        <title>Staphylococcus fleurettii isolated from lake water in First Nation community in Manitoba, Canada.</title>
        <authorList>
            <person name="Bashar S."/>
            <person name="Murdock A."/>
            <person name="Patidar R."/>
            <person name="Golding G."/>
            <person name="Farenhorst A."/>
            <person name="Kumar A."/>
        </authorList>
    </citation>
    <scope>NUCLEOTIDE SEQUENCE [LARGE SCALE GENOMIC DNA]</scope>
    <source>
        <strain evidence="1 2">SF002</strain>
    </source>
</reference>
<comment type="caution">
    <text evidence="1">The sequence shown here is derived from an EMBL/GenBank/DDBJ whole genome shotgun (WGS) entry which is preliminary data.</text>
</comment>
<evidence type="ECO:0000313" key="2">
    <source>
        <dbReference type="Proteomes" id="UP000681586"/>
    </source>
</evidence>
<evidence type="ECO:0000313" key="1">
    <source>
        <dbReference type="EMBL" id="MBS3697437.1"/>
    </source>
</evidence>
<gene>
    <name evidence="1" type="ORF">JJQ58_08155</name>
</gene>
<protein>
    <recommendedName>
        <fullName evidence="3">NlpC/P60 domain-containing protein</fullName>
    </recommendedName>
</protein>
<proteinExistence type="predicted"/>